<feature type="domain" description="CP-type G" evidence="7">
    <location>
        <begin position="299"/>
        <end position="460"/>
    </location>
</feature>
<reference evidence="8" key="1">
    <citation type="submission" date="2020-06" db="EMBL/GenBank/DDBJ databases">
        <authorList>
            <consortium name="Plant Systems Biology data submission"/>
        </authorList>
    </citation>
    <scope>NUCLEOTIDE SEQUENCE</scope>
    <source>
        <strain evidence="8">D6</strain>
    </source>
</reference>
<dbReference type="GO" id="GO:0005730">
    <property type="term" value="C:nucleolus"/>
    <property type="evidence" value="ECO:0007669"/>
    <property type="project" value="UniProtKB-SubCell"/>
</dbReference>
<dbReference type="InterPro" id="IPR024929">
    <property type="entry name" value="GNL2_CP_dom"/>
</dbReference>
<dbReference type="GO" id="GO:0005525">
    <property type="term" value="F:GTP binding"/>
    <property type="evidence" value="ECO:0007669"/>
    <property type="project" value="UniProtKB-KW"/>
</dbReference>
<dbReference type="InterPro" id="IPR050755">
    <property type="entry name" value="TRAFAC_YlqF/YawG_RiboMat"/>
</dbReference>
<keyword evidence="3 5" id="KW-0342">GTP-binding</keyword>
<feature type="region of interest" description="Disordered" evidence="6">
    <location>
        <begin position="208"/>
        <end position="234"/>
    </location>
</feature>
<dbReference type="FunFam" id="3.40.50.300:FF:000559">
    <property type="entry name" value="Nuclear/nucleolar GTPase 2"/>
    <property type="match status" value="1"/>
</dbReference>
<name>A0A9N8E1W1_9STRA</name>
<evidence type="ECO:0000256" key="4">
    <source>
        <dbReference type="ARBA" id="ARBA00023242"/>
    </source>
</evidence>
<feature type="region of interest" description="Disordered" evidence="6">
    <location>
        <begin position="1"/>
        <end position="52"/>
    </location>
</feature>
<dbReference type="InterPro" id="IPR012971">
    <property type="entry name" value="NOG2_N_dom"/>
</dbReference>
<evidence type="ECO:0000256" key="5">
    <source>
        <dbReference type="RuleBase" id="RU364023"/>
    </source>
</evidence>
<keyword evidence="2 5" id="KW-0547">Nucleotide-binding</keyword>
<evidence type="ECO:0000256" key="3">
    <source>
        <dbReference type="ARBA" id="ARBA00023134"/>
    </source>
</evidence>
<evidence type="ECO:0000256" key="6">
    <source>
        <dbReference type="SAM" id="MobiDB-lite"/>
    </source>
</evidence>
<proteinExistence type="inferred from homology"/>
<comment type="subcellular location">
    <subcellularLocation>
        <location evidence="1 5">Nucleus</location>
        <location evidence="1 5">Nucleolus</location>
    </subcellularLocation>
</comment>
<sequence>MAKIGWKSAKPTGRKPAVSALRTNRLPRTSASSKLGKGRRKEKDGKSSQRSAETIQRLKMYVNGKPIRNKGGRVVGGSHMMSDRAGDRKIDASTGRIQPDRRWFGNTRVVTSTQLDQFRQEMTEQAADPYSVVLKRKKLPLGLLTEATEYVKTNQSALLEQEPFQKVFGAKSQRKRVKLDQLMMGRSADQKDDTIGTAEGETKIMQGATATVATNNDNDTINNDDDDDDTEKDDDTKAYAKLVQAATQSHATYHEINAREGIVPWGRDSNLTAHDGEGVDWRHEKKDDLFLKGQSKRIWGEFFKVVDCSDVVLHVMDARNVPGTRCTMIERHINKHAKHKHLVFVLNKVDLVPNWVAKRWMGELAKDRPTVAFHSSLTNAFGKGALISLLRQFGTLHQDKKQISVGVIGYPNVGKSSVINTLISKKSCNVAPIPGETKIWQYITLFKRISLIDCPGVVVDTAGDTETDSVLKGVVRAERLEYPEDFIQAICDKVKREHIAAQYGLSHKGGDTWETANELMEMIARKSGRLLKGGDPCMRSAAITLINDFQRGRLPHYVAPPELKEEVIAQQQQAQPAAAEGVQQDLEVIGEEHMEKETPMEEDDKLNDKKVEAAKTEEESDDSEDEEETPTTALIGAGEWED</sequence>
<dbReference type="PROSITE" id="PS51721">
    <property type="entry name" value="G_CP"/>
    <property type="match status" value="1"/>
</dbReference>
<dbReference type="InterPro" id="IPR023179">
    <property type="entry name" value="GTP-bd_ortho_bundle_sf"/>
</dbReference>
<dbReference type="InterPro" id="IPR030378">
    <property type="entry name" value="G_CP_dom"/>
</dbReference>
<dbReference type="CDD" id="cd01858">
    <property type="entry name" value="NGP_1"/>
    <property type="match status" value="1"/>
</dbReference>
<comment type="caution">
    <text evidence="8">The sequence shown here is derived from an EMBL/GenBank/DDBJ whole genome shotgun (WGS) entry which is preliminary data.</text>
</comment>
<dbReference type="AlphaFoldDB" id="A0A9N8E1W1"/>
<feature type="compositionally biased region" description="Acidic residues" evidence="6">
    <location>
        <begin position="222"/>
        <end position="233"/>
    </location>
</feature>
<feature type="compositionally biased region" description="Basic and acidic residues" evidence="6">
    <location>
        <begin position="606"/>
        <end position="617"/>
    </location>
</feature>
<gene>
    <name evidence="8" type="ORF">SEMRO_447_G144970.1</name>
</gene>
<evidence type="ECO:0000259" key="7">
    <source>
        <dbReference type="PROSITE" id="PS51721"/>
    </source>
</evidence>
<keyword evidence="4 5" id="KW-0539">Nucleus</keyword>
<evidence type="ECO:0000313" key="8">
    <source>
        <dbReference type="EMBL" id="CAB9510680.1"/>
    </source>
</evidence>
<organism evidence="8 9">
    <name type="scientific">Seminavis robusta</name>
    <dbReference type="NCBI Taxonomy" id="568900"/>
    <lineage>
        <taxon>Eukaryota</taxon>
        <taxon>Sar</taxon>
        <taxon>Stramenopiles</taxon>
        <taxon>Ochrophyta</taxon>
        <taxon>Bacillariophyta</taxon>
        <taxon>Bacillariophyceae</taxon>
        <taxon>Bacillariophycidae</taxon>
        <taxon>Naviculales</taxon>
        <taxon>Naviculaceae</taxon>
        <taxon>Seminavis</taxon>
    </lineage>
</organism>
<dbReference type="Pfam" id="PF08153">
    <property type="entry name" value="NGP1NT"/>
    <property type="match status" value="1"/>
</dbReference>
<keyword evidence="9" id="KW-1185">Reference proteome</keyword>
<dbReference type="InterPro" id="IPR027417">
    <property type="entry name" value="P-loop_NTPase"/>
</dbReference>
<dbReference type="Proteomes" id="UP001153069">
    <property type="component" value="Unassembled WGS sequence"/>
</dbReference>
<feature type="region of interest" description="Disordered" evidence="6">
    <location>
        <begin position="66"/>
        <end position="85"/>
    </location>
</feature>
<feature type="compositionally biased region" description="Low complexity" evidence="6">
    <location>
        <begin position="208"/>
        <end position="221"/>
    </location>
</feature>
<protein>
    <recommendedName>
        <fullName evidence="5">Nucleolar GTP-binding protein 2</fullName>
    </recommendedName>
</protein>
<dbReference type="EMBL" id="CAICTM010000446">
    <property type="protein sequence ID" value="CAB9510680.1"/>
    <property type="molecule type" value="Genomic_DNA"/>
</dbReference>
<comment type="function">
    <text evidence="5">GTPase that associates with pre-60S ribosomal subunits in the nucleolus and is required for their nuclear export and maturation.</text>
</comment>
<dbReference type="Gene3D" id="3.40.50.300">
    <property type="entry name" value="P-loop containing nucleotide triphosphate hydrolases"/>
    <property type="match status" value="1"/>
</dbReference>
<dbReference type="PRINTS" id="PR00326">
    <property type="entry name" value="GTP1OBG"/>
</dbReference>
<feature type="compositionally biased region" description="Basic and acidic residues" evidence="6">
    <location>
        <begin position="590"/>
        <end position="599"/>
    </location>
</feature>
<dbReference type="Pfam" id="PF01926">
    <property type="entry name" value="MMR_HSR1"/>
    <property type="match status" value="1"/>
</dbReference>
<feature type="region of interest" description="Disordered" evidence="6">
    <location>
        <begin position="588"/>
        <end position="642"/>
    </location>
</feature>
<feature type="compositionally biased region" description="Acidic residues" evidence="6">
    <location>
        <begin position="618"/>
        <end position="629"/>
    </location>
</feature>
<dbReference type="Gene3D" id="1.10.1580.10">
    <property type="match status" value="1"/>
</dbReference>
<dbReference type="OrthoDB" id="444945at2759"/>
<evidence type="ECO:0000313" key="9">
    <source>
        <dbReference type="Proteomes" id="UP001153069"/>
    </source>
</evidence>
<dbReference type="InterPro" id="IPR006073">
    <property type="entry name" value="GTP-bd"/>
</dbReference>
<dbReference type="PANTHER" id="PTHR11089">
    <property type="entry name" value="GTP-BINDING PROTEIN-RELATED"/>
    <property type="match status" value="1"/>
</dbReference>
<evidence type="ECO:0000256" key="1">
    <source>
        <dbReference type="ARBA" id="ARBA00004604"/>
    </source>
</evidence>
<dbReference type="PANTHER" id="PTHR11089:SF9">
    <property type="entry name" value="NUCLEOLAR GTP-BINDING PROTEIN 2"/>
    <property type="match status" value="1"/>
</dbReference>
<accession>A0A9N8E1W1</accession>
<comment type="similarity">
    <text evidence="5">Belongs to the TRAFAC class YlqF/YawG GTPase family. NOG2 subfamily.</text>
</comment>
<dbReference type="SUPFAM" id="SSF52540">
    <property type="entry name" value="P-loop containing nucleoside triphosphate hydrolases"/>
    <property type="match status" value="1"/>
</dbReference>
<evidence type="ECO:0000256" key="2">
    <source>
        <dbReference type="ARBA" id="ARBA00022741"/>
    </source>
</evidence>